<dbReference type="Proteomes" id="UP000256373">
    <property type="component" value="Unassembled WGS sequence"/>
</dbReference>
<keyword evidence="1" id="KW-1133">Transmembrane helix</keyword>
<dbReference type="CDD" id="cd04179">
    <property type="entry name" value="DPM_DPG-synthase_like"/>
    <property type="match status" value="1"/>
</dbReference>
<feature type="transmembrane region" description="Helical" evidence="1">
    <location>
        <begin position="356"/>
        <end position="382"/>
    </location>
</feature>
<gene>
    <name evidence="4" type="ORF">DSL64_17405</name>
</gene>
<feature type="transmembrane region" description="Helical" evidence="1">
    <location>
        <begin position="269"/>
        <end position="291"/>
    </location>
</feature>
<protein>
    <submittedName>
        <fullName evidence="4">DUF2062 domain-containing protein</fullName>
    </submittedName>
</protein>
<dbReference type="GO" id="GO:0006487">
    <property type="term" value="P:protein N-linked glycosylation"/>
    <property type="evidence" value="ECO:0007669"/>
    <property type="project" value="TreeGrafter"/>
</dbReference>
<feature type="transmembrane region" description="Helical" evidence="1">
    <location>
        <begin position="303"/>
        <end position="325"/>
    </location>
</feature>
<evidence type="ECO:0000256" key="1">
    <source>
        <dbReference type="SAM" id="Phobius"/>
    </source>
</evidence>
<feature type="domain" description="DUF2062" evidence="3">
    <location>
        <begin position="269"/>
        <end position="384"/>
    </location>
</feature>
<comment type="caution">
    <text evidence="4">The sequence shown here is derived from an EMBL/GenBank/DDBJ whole genome shotgun (WGS) entry which is preliminary data.</text>
</comment>
<feature type="transmembrane region" description="Helical" evidence="1">
    <location>
        <begin position="218"/>
        <end position="237"/>
    </location>
</feature>
<evidence type="ECO:0000259" key="3">
    <source>
        <dbReference type="Pfam" id="PF09835"/>
    </source>
</evidence>
<accession>A0A3D8Y889</accession>
<dbReference type="EMBL" id="QNUL01000015">
    <property type="protein sequence ID" value="REA59428.1"/>
    <property type="molecule type" value="Genomic_DNA"/>
</dbReference>
<keyword evidence="1" id="KW-0812">Transmembrane</keyword>
<dbReference type="Gene3D" id="3.90.550.10">
    <property type="entry name" value="Spore Coat Polysaccharide Biosynthesis Protein SpsA, Chain A"/>
    <property type="match status" value="1"/>
</dbReference>
<dbReference type="Pfam" id="PF00535">
    <property type="entry name" value="Glycos_transf_2"/>
    <property type="match status" value="1"/>
</dbReference>
<reference evidence="4 5" key="1">
    <citation type="submission" date="2018-07" db="EMBL/GenBank/DDBJ databases">
        <title>Dyadobacter roseus sp. nov., isolated from rose rhizosphere soil.</title>
        <authorList>
            <person name="Chen L."/>
        </authorList>
    </citation>
    <scope>NUCLEOTIDE SEQUENCE [LARGE SCALE GENOMIC DNA]</scope>
    <source>
        <strain evidence="4 5">RS19</strain>
    </source>
</reference>
<dbReference type="PANTHER" id="PTHR10859:SF91">
    <property type="entry name" value="DOLICHYL-PHOSPHATE BETA-GLUCOSYLTRANSFERASE"/>
    <property type="match status" value="1"/>
</dbReference>
<dbReference type="RefSeq" id="WP_115832202.1">
    <property type="nucleotide sequence ID" value="NZ_QNUL01000015.1"/>
</dbReference>
<dbReference type="InterPro" id="IPR018639">
    <property type="entry name" value="DUF2062"/>
</dbReference>
<evidence type="ECO:0000259" key="2">
    <source>
        <dbReference type="Pfam" id="PF00535"/>
    </source>
</evidence>
<evidence type="ECO:0000313" key="4">
    <source>
        <dbReference type="EMBL" id="REA59428.1"/>
    </source>
</evidence>
<dbReference type="Pfam" id="PF09835">
    <property type="entry name" value="DUF2062"/>
    <property type="match status" value="1"/>
</dbReference>
<dbReference type="InterPro" id="IPR029044">
    <property type="entry name" value="Nucleotide-diphossugar_trans"/>
</dbReference>
<keyword evidence="5" id="KW-1185">Reference proteome</keyword>
<dbReference type="PANTHER" id="PTHR10859">
    <property type="entry name" value="GLYCOSYL TRANSFERASE"/>
    <property type="match status" value="1"/>
</dbReference>
<name>A0A3D8Y889_9BACT</name>
<evidence type="ECO:0000313" key="5">
    <source>
        <dbReference type="Proteomes" id="UP000256373"/>
    </source>
</evidence>
<sequence length="387" mass="43755">MTLRDINCCVLIPTYNNQKTLQRVIDGVLEYADAKDVIVINDGATDGTADILASYANRIHVLKNESNQGKGFSLRKGFKEAIRLGYDNVISIDSDGQHLPGDIPLFIEAALAHPGALLMGSRNMEQEGVPGKSSFGNKFSNFWFWFETGLTLPDTQTGFRLYPLEPLKKTRLFTTKFETEIEVIVKLAWKDVPVLPINIRVIYDKNERVTHFRPFRDFTRISILNTWLVTLTLLWYLPRRIFLYIRKKGLWKLIKEEAIKPGESNFSKAISIGFGFFMGIVPIWGFQLLIGIPLSMYFRMNKVLFITAANISIPPMIPLIIFGSYKLGGLFYQNGLQLTDISDLTLESIHVNFVQYFLGGTVLAIAAGLLGFLSSLLLFNILRKPQS</sequence>
<organism evidence="4 5">
    <name type="scientific">Dyadobacter luteus</name>
    <dbReference type="NCBI Taxonomy" id="2259619"/>
    <lineage>
        <taxon>Bacteria</taxon>
        <taxon>Pseudomonadati</taxon>
        <taxon>Bacteroidota</taxon>
        <taxon>Cytophagia</taxon>
        <taxon>Cytophagales</taxon>
        <taxon>Spirosomataceae</taxon>
        <taxon>Dyadobacter</taxon>
    </lineage>
</organism>
<dbReference type="InterPro" id="IPR001173">
    <property type="entry name" value="Glyco_trans_2-like"/>
</dbReference>
<feature type="domain" description="Glycosyltransferase 2-like" evidence="2">
    <location>
        <begin position="9"/>
        <end position="169"/>
    </location>
</feature>
<dbReference type="OrthoDB" id="9810303at2"/>
<dbReference type="AlphaFoldDB" id="A0A3D8Y889"/>
<dbReference type="SUPFAM" id="SSF53448">
    <property type="entry name" value="Nucleotide-diphospho-sugar transferases"/>
    <property type="match status" value="1"/>
</dbReference>
<keyword evidence="1" id="KW-0472">Membrane</keyword>
<proteinExistence type="predicted"/>